<accession>D1PPS9</accession>
<proteinExistence type="predicted"/>
<dbReference type="AlphaFoldDB" id="D1PPS9"/>
<name>D1PPS9_9FIRM</name>
<dbReference type="HOGENOM" id="CLU_3318054_0_0_9"/>
<dbReference type="Proteomes" id="UP000003438">
    <property type="component" value="Unassembled WGS sequence"/>
</dbReference>
<comment type="caution">
    <text evidence="1">The sequence shown here is derived from an EMBL/GenBank/DDBJ whole genome shotgun (WGS) entry which is preliminary data.</text>
</comment>
<keyword evidence="2" id="KW-1185">Reference proteome</keyword>
<sequence>MLTAGSFGWFICRHLDGFMDKYRKARRKHQDDNLPGQDD</sequence>
<reference evidence="1" key="1">
    <citation type="submission" date="2009-12" db="EMBL/GenBank/DDBJ databases">
        <authorList>
            <person name="Weinstock G."/>
            <person name="Sodergren E."/>
            <person name="Clifton S."/>
            <person name="Fulton L."/>
            <person name="Fulton B."/>
            <person name="Courtney L."/>
            <person name="Fronick C."/>
            <person name="Harrison M."/>
            <person name="Strong C."/>
            <person name="Farmer C."/>
            <person name="Delahaunty K."/>
            <person name="Markovic C."/>
            <person name="Hall O."/>
            <person name="Minx P."/>
            <person name="Tomlinson C."/>
            <person name="Mitreva M."/>
            <person name="Nelson J."/>
            <person name="Hou S."/>
            <person name="Wollam A."/>
            <person name="Pepin K.H."/>
            <person name="Johnson M."/>
            <person name="Bhonagiri V."/>
            <person name="Nash W.E."/>
            <person name="Warren W."/>
            <person name="Chinwalla A."/>
            <person name="Mardis E.R."/>
            <person name="Wilson R.K."/>
        </authorList>
    </citation>
    <scope>NUCLEOTIDE SEQUENCE [LARGE SCALE GENOMIC DNA]</scope>
    <source>
        <strain evidence="1">DSM 15176</strain>
    </source>
</reference>
<dbReference type="STRING" id="411471.SUBVAR_06396"/>
<dbReference type="EMBL" id="ACBY02000029">
    <property type="protein sequence ID" value="EFB75275.1"/>
    <property type="molecule type" value="Genomic_DNA"/>
</dbReference>
<gene>
    <name evidence="1" type="ORF">SUBVAR_06396</name>
</gene>
<protein>
    <submittedName>
        <fullName evidence="1">Uncharacterized protein</fullName>
    </submittedName>
</protein>
<organism evidence="1 2">
    <name type="scientific">Subdoligranulum variabile DSM 15176</name>
    <dbReference type="NCBI Taxonomy" id="411471"/>
    <lineage>
        <taxon>Bacteria</taxon>
        <taxon>Bacillati</taxon>
        <taxon>Bacillota</taxon>
        <taxon>Clostridia</taxon>
        <taxon>Eubacteriales</taxon>
        <taxon>Oscillospiraceae</taxon>
        <taxon>Subdoligranulum</taxon>
    </lineage>
</organism>
<evidence type="ECO:0000313" key="2">
    <source>
        <dbReference type="Proteomes" id="UP000003438"/>
    </source>
</evidence>
<evidence type="ECO:0000313" key="1">
    <source>
        <dbReference type="EMBL" id="EFB75275.1"/>
    </source>
</evidence>